<evidence type="ECO:0000256" key="2">
    <source>
        <dbReference type="ARBA" id="ARBA00023125"/>
    </source>
</evidence>
<reference evidence="6 7" key="1">
    <citation type="submission" date="2016-12" db="EMBL/GenBank/DDBJ databases">
        <title>Draft genome of Tersicoccus phoenicis 1P05MA.</title>
        <authorList>
            <person name="Nakajima Y."/>
            <person name="Yoshizawa S."/>
            <person name="Nakamura K."/>
            <person name="Ogura Y."/>
            <person name="Hayashi T."/>
            <person name="Kogure K."/>
        </authorList>
    </citation>
    <scope>NUCLEOTIDE SEQUENCE [LARGE SCALE GENOMIC DNA]</scope>
    <source>
        <strain evidence="6 7">1p05MA</strain>
    </source>
</reference>
<dbReference type="InterPro" id="IPR011711">
    <property type="entry name" value="GntR_C"/>
</dbReference>
<protein>
    <submittedName>
        <fullName evidence="6">GntR family transcriptional regulator</fullName>
    </submittedName>
</protein>
<dbReference type="Gene3D" id="1.10.10.10">
    <property type="entry name" value="Winged helix-like DNA-binding domain superfamily/Winged helix DNA-binding domain"/>
    <property type="match status" value="1"/>
</dbReference>
<proteinExistence type="predicted"/>
<dbReference type="InterPro" id="IPR036390">
    <property type="entry name" value="WH_DNA-bd_sf"/>
</dbReference>
<gene>
    <name evidence="6" type="ORF">BKD30_05055</name>
</gene>
<accession>A0A1R1LFM6</accession>
<organism evidence="6 7">
    <name type="scientific">Tersicoccus phoenicis</name>
    <dbReference type="NCBI Taxonomy" id="554083"/>
    <lineage>
        <taxon>Bacteria</taxon>
        <taxon>Bacillati</taxon>
        <taxon>Actinomycetota</taxon>
        <taxon>Actinomycetes</taxon>
        <taxon>Micrococcales</taxon>
        <taxon>Micrococcaceae</taxon>
        <taxon>Tersicoccus</taxon>
    </lineage>
</organism>
<evidence type="ECO:0000256" key="3">
    <source>
        <dbReference type="ARBA" id="ARBA00023163"/>
    </source>
</evidence>
<evidence type="ECO:0000259" key="5">
    <source>
        <dbReference type="PROSITE" id="PS50949"/>
    </source>
</evidence>
<dbReference type="GO" id="GO:0003700">
    <property type="term" value="F:DNA-binding transcription factor activity"/>
    <property type="evidence" value="ECO:0007669"/>
    <property type="project" value="InterPro"/>
</dbReference>
<feature type="domain" description="HTH gntR-type" evidence="5">
    <location>
        <begin position="3"/>
        <end position="70"/>
    </location>
</feature>
<name>A0A1R1LFM6_9MICC</name>
<dbReference type="SUPFAM" id="SSF48008">
    <property type="entry name" value="GntR ligand-binding domain-like"/>
    <property type="match status" value="1"/>
</dbReference>
<dbReference type="SMART" id="SM00895">
    <property type="entry name" value="FCD"/>
    <property type="match status" value="1"/>
</dbReference>
<dbReference type="SUPFAM" id="SSF46785">
    <property type="entry name" value="Winged helix' DNA-binding domain"/>
    <property type="match status" value="1"/>
</dbReference>
<dbReference type="InterPro" id="IPR008920">
    <property type="entry name" value="TF_FadR/GntR_C"/>
</dbReference>
<dbReference type="AlphaFoldDB" id="A0A1R1LFM6"/>
<dbReference type="Pfam" id="PF00392">
    <property type="entry name" value="GntR"/>
    <property type="match status" value="1"/>
</dbReference>
<sequence>MSSGLHHHALHAIGRAIVDGDRPAGSVMLVDRLSVELGVSRSVIREAVRVLASLGMVRSTQRLGTTVQPVQCWNTLDPLIIRWRLLGPGRGAQLRSLNELRAAVEPAAAELAATWAPETVRTELVDLAARMRARGEAGDLTTFLDLDIRFHELVLRGSGNEMFAHLHASVAEILAGRTRAGLMPSRPHEQALNWHQEVAESIARSRPARARAAMDRIMRRTLAETAPAWTDAPRVFDDAGDPSSRPGGVDQNAPATKKITRDRTKPQAPTSA</sequence>
<dbReference type="InterPro" id="IPR036388">
    <property type="entry name" value="WH-like_DNA-bd_sf"/>
</dbReference>
<keyword evidence="2" id="KW-0238">DNA-binding</keyword>
<dbReference type="PROSITE" id="PS50949">
    <property type="entry name" value="HTH_GNTR"/>
    <property type="match status" value="1"/>
</dbReference>
<keyword evidence="1" id="KW-0805">Transcription regulation</keyword>
<keyword evidence="7" id="KW-1185">Reference proteome</keyword>
<keyword evidence="3" id="KW-0804">Transcription</keyword>
<dbReference type="Gene3D" id="1.20.120.530">
    <property type="entry name" value="GntR ligand-binding domain-like"/>
    <property type="match status" value="1"/>
</dbReference>
<comment type="caution">
    <text evidence="6">The sequence shown here is derived from an EMBL/GenBank/DDBJ whole genome shotgun (WGS) entry which is preliminary data.</text>
</comment>
<dbReference type="PANTHER" id="PTHR43537:SF44">
    <property type="entry name" value="GNTR FAMILY REGULATORY PROTEIN"/>
    <property type="match status" value="1"/>
</dbReference>
<evidence type="ECO:0000313" key="7">
    <source>
        <dbReference type="Proteomes" id="UP000187085"/>
    </source>
</evidence>
<dbReference type="GO" id="GO:0003677">
    <property type="term" value="F:DNA binding"/>
    <property type="evidence" value="ECO:0007669"/>
    <property type="project" value="UniProtKB-KW"/>
</dbReference>
<dbReference type="Pfam" id="PF07729">
    <property type="entry name" value="FCD"/>
    <property type="match status" value="1"/>
</dbReference>
<dbReference type="STRING" id="554083.BKD30_05055"/>
<dbReference type="SMART" id="SM00345">
    <property type="entry name" value="HTH_GNTR"/>
    <property type="match status" value="1"/>
</dbReference>
<evidence type="ECO:0000313" key="6">
    <source>
        <dbReference type="EMBL" id="OMH26332.1"/>
    </source>
</evidence>
<dbReference type="EMBL" id="MRDE01000022">
    <property type="protein sequence ID" value="OMH26332.1"/>
    <property type="molecule type" value="Genomic_DNA"/>
</dbReference>
<dbReference type="RefSeq" id="WP_076702846.1">
    <property type="nucleotide sequence ID" value="NZ_MRDE01000022.1"/>
</dbReference>
<feature type="region of interest" description="Disordered" evidence="4">
    <location>
        <begin position="229"/>
        <end position="272"/>
    </location>
</feature>
<dbReference type="PANTHER" id="PTHR43537">
    <property type="entry name" value="TRANSCRIPTIONAL REGULATOR, GNTR FAMILY"/>
    <property type="match status" value="1"/>
</dbReference>
<dbReference type="InterPro" id="IPR000524">
    <property type="entry name" value="Tscrpt_reg_HTH_GntR"/>
</dbReference>
<dbReference type="Proteomes" id="UP000187085">
    <property type="component" value="Unassembled WGS sequence"/>
</dbReference>
<evidence type="ECO:0000256" key="1">
    <source>
        <dbReference type="ARBA" id="ARBA00023015"/>
    </source>
</evidence>
<evidence type="ECO:0000256" key="4">
    <source>
        <dbReference type="SAM" id="MobiDB-lite"/>
    </source>
</evidence>
<dbReference type="OrthoDB" id="4164516at2"/>